<dbReference type="UniPathway" id="UPA00056">
    <property type="reaction ID" value="UER00097"/>
</dbReference>
<comment type="catalytic activity">
    <reaction evidence="5">
        <text>isopentenyl diphosphate + 2 oxidized [2Fe-2S]-[ferredoxin] + H2O = (2E)-4-hydroxy-3-methylbut-2-enyl diphosphate + 2 reduced [2Fe-2S]-[ferredoxin] + 2 H(+)</text>
        <dbReference type="Rhea" id="RHEA:24488"/>
        <dbReference type="Rhea" id="RHEA-COMP:10000"/>
        <dbReference type="Rhea" id="RHEA-COMP:10001"/>
        <dbReference type="ChEBI" id="CHEBI:15377"/>
        <dbReference type="ChEBI" id="CHEBI:15378"/>
        <dbReference type="ChEBI" id="CHEBI:33737"/>
        <dbReference type="ChEBI" id="CHEBI:33738"/>
        <dbReference type="ChEBI" id="CHEBI:128753"/>
        <dbReference type="ChEBI" id="CHEBI:128769"/>
        <dbReference type="EC" id="1.17.7.4"/>
    </reaction>
</comment>
<dbReference type="NCBIfam" id="TIGR00216">
    <property type="entry name" value="ispH_lytB"/>
    <property type="match status" value="1"/>
</dbReference>
<feature type="binding site" evidence="5">
    <location>
        <position position="75"/>
    </location>
    <ligand>
        <name>(2E)-4-hydroxy-3-methylbut-2-enyl diphosphate</name>
        <dbReference type="ChEBI" id="CHEBI:128753"/>
    </ligand>
</feature>
<feature type="binding site" evidence="5">
    <location>
        <position position="164"/>
    </location>
    <ligand>
        <name>(2E)-4-hydroxy-3-methylbut-2-enyl diphosphate</name>
        <dbReference type="ChEBI" id="CHEBI:128753"/>
    </ligand>
</feature>
<dbReference type="Gene3D" id="3.40.50.11270">
    <property type="match status" value="1"/>
</dbReference>
<dbReference type="EMBL" id="FOUU01000002">
    <property type="protein sequence ID" value="SFM66940.1"/>
    <property type="molecule type" value="Genomic_DNA"/>
</dbReference>
<feature type="binding site" evidence="5">
    <location>
        <position position="75"/>
    </location>
    <ligand>
        <name>isopentenyl diphosphate</name>
        <dbReference type="ChEBI" id="CHEBI:128769"/>
    </ligand>
</feature>
<feature type="binding site" evidence="5">
    <location>
        <position position="125"/>
    </location>
    <ligand>
        <name>(2E)-4-hydroxy-3-methylbut-2-enyl diphosphate</name>
        <dbReference type="ChEBI" id="CHEBI:128753"/>
    </ligand>
</feature>
<dbReference type="Pfam" id="PF02401">
    <property type="entry name" value="LYTB"/>
    <property type="match status" value="1"/>
</dbReference>
<feature type="binding site" evidence="5">
    <location>
        <position position="222"/>
    </location>
    <ligand>
        <name>dimethylallyl diphosphate</name>
        <dbReference type="ChEBI" id="CHEBI:57623"/>
    </ligand>
</feature>
<gene>
    <name evidence="5" type="primary">ispH</name>
    <name evidence="6" type="ORF">SAMN05660836_01118</name>
</gene>
<feature type="binding site" evidence="5">
    <location>
        <position position="220"/>
    </location>
    <ligand>
        <name>(2E)-4-hydroxy-3-methylbut-2-enyl diphosphate</name>
        <dbReference type="ChEBI" id="CHEBI:128753"/>
    </ligand>
</feature>
<dbReference type="GO" id="GO:0051745">
    <property type="term" value="F:4-hydroxy-3-methylbut-2-enyl diphosphate reductase activity"/>
    <property type="evidence" value="ECO:0007669"/>
    <property type="project" value="UniProtKB-UniRule"/>
</dbReference>
<feature type="binding site" evidence="5">
    <location>
        <position position="264"/>
    </location>
    <ligand>
        <name>dimethylallyl diphosphate</name>
        <dbReference type="ChEBI" id="CHEBI:57623"/>
    </ligand>
</feature>
<dbReference type="UniPathway" id="UPA00059">
    <property type="reaction ID" value="UER00105"/>
</dbReference>
<keyword evidence="3 5" id="KW-0408">Iron</keyword>
<comment type="pathway">
    <text evidence="5">Isoprenoid biosynthesis; dimethylallyl diphosphate biosynthesis; dimethylallyl diphosphate from (2E)-4-hydroxy-3-methylbutenyl diphosphate: step 1/1.</text>
</comment>
<protein>
    <recommendedName>
        <fullName evidence="5">4-hydroxy-3-methylbut-2-enyl diphosphate reductase</fullName>
        <shortName evidence="5">HMBPP reductase</shortName>
        <ecNumber evidence="5">1.17.7.4</ecNumber>
    </recommendedName>
</protein>
<evidence type="ECO:0000256" key="5">
    <source>
        <dbReference type="HAMAP-Rule" id="MF_00191"/>
    </source>
</evidence>
<feature type="binding site" evidence="5">
    <location>
        <position position="222"/>
    </location>
    <ligand>
        <name>isopentenyl diphosphate</name>
        <dbReference type="ChEBI" id="CHEBI:128769"/>
    </ligand>
</feature>
<feature type="binding site" evidence="5">
    <location>
        <position position="75"/>
    </location>
    <ligand>
        <name>dimethylallyl diphosphate</name>
        <dbReference type="ChEBI" id="CHEBI:57623"/>
    </ligand>
</feature>
<sequence>MKIIVAKTAGFCNGVRYALEMTLEAIRNKKADECICTLGPLIHNHQVLAMLKERGVEEIQSPDEATGKIVVIRAHGVPPGVRKELYRKAHRVINATCKRVARVQAVIKQYARKGYSTIIVGDENHAEVIGLKGYAEGRGIVIQNVNDLEKIPQGCSKVLLVAQTTQNEKTFAGIVEAFRRKFPGGVVKHTICGATRERQEEVRKLAGIVEAMVIVGGYHSGNTIRLAEVARSTGIPTYHVETEKDLNMKEMSRYKTVGVSAGASTPQWLIHNVVQALRQLDDS</sequence>
<dbReference type="STRING" id="39841.SAMN05660836_01118"/>
<name>A0A1I4SRG7_9BACT</name>
<comment type="catalytic activity">
    <reaction evidence="5">
        <text>dimethylallyl diphosphate + 2 oxidized [2Fe-2S]-[ferredoxin] + H2O = (2E)-4-hydroxy-3-methylbut-2-enyl diphosphate + 2 reduced [2Fe-2S]-[ferredoxin] + 2 H(+)</text>
        <dbReference type="Rhea" id="RHEA:24825"/>
        <dbReference type="Rhea" id="RHEA-COMP:10000"/>
        <dbReference type="Rhea" id="RHEA-COMP:10001"/>
        <dbReference type="ChEBI" id="CHEBI:15377"/>
        <dbReference type="ChEBI" id="CHEBI:15378"/>
        <dbReference type="ChEBI" id="CHEBI:33737"/>
        <dbReference type="ChEBI" id="CHEBI:33738"/>
        <dbReference type="ChEBI" id="CHEBI:57623"/>
        <dbReference type="ChEBI" id="CHEBI:128753"/>
        <dbReference type="EC" id="1.17.7.4"/>
    </reaction>
</comment>
<dbReference type="GO" id="GO:0050992">
    <property type="term" value="P:dimethylallyl diphosphate biosynthetic process"/>
    <property type="evidence" value="ECO:0007669"/>
    <property type="project" value="UniProtKB-UniRule"/>
</dbReference>
<evidence type="ECO:0000256" key="4">
    <source>
        <dbReference type="ARBA" id="ARBA00023014"/>
    </source>
</evidence>
<feature type="binding site" evidence="5">
    <location>
        <position position="222"/>
    </location>
    <ligand>
        <name>(2E)-4-hydroxy-3-methylbut-2-enyl diphosphate</name>
        <dbReference type="ChEBI" id="CHEBI:128753"/>
    </ligand>
</feature>
<feature type="binding site" evidence="5">
    <location>
        <position position="220"/>
    </location>
    <ligand>
        <name>dimethylallyl diphosphate</name>
        <dbReference type="ChEBI" id="CHEBI:57623"/>
    </ligand>
</feature>
<evidence type="ECO:0000313" key="6">
    <source>
        <dbReference type="EMBL" id="SFM66940.1"/>
    </source>
</evidence>
<keyword evidence="5" id="KW-0414">Isoprene biosynthesis</keyword>
<feature type="binding site" evidence="5">
    <location>
        <position position="220"/>
    </location>
    <ligand>
        <name>isopentenyl diphosphate</name>
        <dbReference type="ChEBI" id="CHEBI:128769"/>
    </ligand>
</feature>
<dbReference type="GO" id="GO:0019288">
    <property type="term" value="P:isopentenyl diphosphate biosynthetic process, methylerythritol 4-phosphate pathway"/>
    <property type="evidence" value="ECO:0007669"/>
    <property type="project" value="UniProtKB-UniRule"/>
</dbReference>
<comment type="caution">
    <text evidence="5">Lacks conserved residue(s) required for the propagation of feature annotation.</text>
</comment>
<feature type="binding site" evidence="5">
    <location>
        <position position="43"/>
    </location>
    <ligand>
        <name>(2E)-4-hydroxy-3-methylbut-2-enyl diphosphate</name>
        <dbReference type="ChEBI" id="CHEBI:128753"/>
    </ligand>
</feature>
<comment type="function">
    <text evidence="5">Catalyzes the conversion of 1-hydroxy-2-methyl-2-(E)-butenyl 4-diphosphate (HMBPP) into a mixture of isopentenyl diphosphate (IPP) and dimethylallyl diphosphate (DMAPP). Acts in the terminal step of the DOXP/MEP pathway for isoprenoid precursor biosynthesis.</text>
</comment>
<dbReference type="GO" id="GO:0016114">
    <property type="term" value="P:terpenoid biosynthetic process"/>
    <property type="evidence" value="ECO:0007669"/>
    <property type="project" value="UniProtKB-UniRule"/>
</dbReference>
<feature type="binding site" evidence="5">
    <location>
        <position position="97"/>
    </location>
    <ligand>
        <name>[4Fe-4S] cluster</name>
        <dbReference type="ChEBI" id="CHEBI:49883"/>
    </ligand>
</feature>
<reference evidence="6 7" key="1">
    <citation type="submission" date="2016-10" db="EMBL/GenBank/DDBJ databases">
        <authorList>
            <person name="de Groot N.N."/>
        </authorList>
    </citation>
    <scope>NUCLEOTIDE SEQUENCE [LARGE SCALE GENOMIC DNA]</scope>
    <source>
        <strain evidence="6 7">DSM 9990</strain>
    </source>
</reference>
<feature type="binding site" evidence="5">
    <location>
        <position position="125"/>
    </location>
    <ligand>
        <name>dimethylallyl diphosphate</name>
        <dbReference type="ChEBI" id="CHEBI:57623"/>
    </ligand>
</feature>
<comment type="similarity">
    <text evidence="5">Belongs to the IspH family.</text>
</comment>
<keyword evidence="4 5" id="KW-0411">Iron-sulfur</keyword>
<keyword evidence="1 5" id="KW-0004">4Fe-4S</keyword>
<comment type="cofactor">
    <cofactor evidence="5">
        <name>[4Fe-4S] cluster</name>
        <dbReference type="ChEBI" id="CHEBI:49883"/>
    </cofactor>
    <text evidence="5">Binds 1 [4Fe-4S] cluster per subunit.</text>
</comment>
<keyword evidence="2 5" id="KW-0479">Metal-binding</keyword>
<dbReference type="Proteomes" id="UP000199611">
    <property type="component" value="Unassembled WGS sequence"/>
</dbReference>
<dbReference type="GO" id="GO:0051539">
    <property type="term" value="F:4 iron, 4 sulfur cluster binding"/>
    <property type="evidence" value="ECO:0007669"/>
    <property type="project" value="UniProtKB-UniRule"/>
</dbReference>
<organism evidence="6 7">
    <name type="scientific">Thermodesulforhabdus norvegica</name>
    <dbReference type="NCBI Taxonomy" id="39841"/>
    <lineage>
        <taxon>Bacteria</taxon>
        <taxon>Pseudomonadati</taxon>
        <taxon>Thermodesulfobacteriota</taxon>
        <taxon>Syntrophobacteria</taxon>
        <taxon>Syntrophobacterales</taxon>
        <taxon>Thermodesulforhabdaceae</taxon>
        <taxon>Thermodesulforhabdus</taxon>
    </lineage>
</organism>
<dbReference type="AlphaFoldDB" id="A0A1I4SRG7"/>
<comment type="pathway">
    <text evidence="5">Isoprenoid biosynthesis; isopentenyl diphosphate biosynthesis via DXP pathway; isopentenyl diphosphate from 1-deoxy-D-xylulose 5-phosphate: step 6/6.</text>
</comment>
<dbReference type="PANTHER" id="PTHR30426:SF0">
    <property type="entry name" value="4-HYDROXY-3-METHYLBUT-2-ENYL DIPHOSPHATE REDUCTASE"/>
    <property type="match status" value="1"/>
</dbReference>
<keyword evidence="5" id="KW-0560">Oxidoreductase</keyword>
<proteinExistence type="inferred from homology"/>
<dbReference type="Gene3D" id="3.40.1010.20">
    <property type="entry name" value="4-hydroxy-3-methylbut-2-enyl diphosphate reductase, catalytic domain"/>
    <property type="match status" value="2"/>
</dbReference>
<dbReference type="CDD" id="cd13944">
    <property type="entry name" value="lytB_ispH"/>
    <property type="match status" value="1"/>
</dbReference>
<feature type="binding site" evidence="5">
    <location>
        <position position="12"/>
    </location>
    <ligand>
        <name>[4Fe-4S] cluster</name>
        <dbReference type="ChEBI" id="CHEBI:49883"/>
    </ligand>
</feature>
<feature type="binding site" evidence="5">
    <location>
        <position position="43"/>
    </location>
    <ligand>
        <name>dimethylallyl diphosphate</name>
        <dbReference type="ChEBI" id="CHEBI:57623"/>
    </ligand>
</feature>
<feature type="binding site" evidence="5">
    <location>
        <position position="264"/>
    </location>
    <ligand>
        <name>isopentenyl diphosphate</name>
        <dbReference type="ChEBI" id="CHEBI:128769"/>
    </ligand>
</feature>
<dbReference type="OrthoDB" id="9804068at2"/>
<dbReference type="InterPro" id="IPR003451">
    <property type="entry name" value="LytB/IspH"/>
</dbReference>
<dbReference type="GO" id="GO:0046872">
    <property type="term" value="F:metal ion binding"/>
    <property type="evidence" value="ECO:0007669"/>
    <property type="project" value="UniProtKB-KW"/>
</dbReference>
<feature type="active site" description="Proton donor" evidence="5">
    <location>
        <position position="127"/>
    </location>
</feature>
<evidence type="ECO:0000256" key="2">
    <source>
        <dbReference type="ARBA" id="ARBA00022723"/>
    </source>
</evidence>
<dbReference type="HAMAP" id="MF_00191">
    <property type="entry name" value="IspH"/>
    <property type="match status" value="1"/>
</dbReference>
<dbReference type="RefSeq" id="WP_093394101.1">
    <property type="nucleotide sequence ID" value="NZ_FOUU01000002.1"/>
</dbReference>
<feature type="binding site" evidence="5">
    <location>
        <position position="192"/>
    </location>
    <ligand>
        <name>[4Fe-4S] cluster</name>
        <dbReference type="ChEBI" id="CHEBI:49883"/>
    </ligand>
</feature>
<keyword evidence="7" id="KW-1185">Reference proteome</keyword>
<feature type="binding site" evidence="5">
    <location>
        <position position="125"/>
    </location>
    <ligand>
        <name>isopentenyl diphosphate</name>
        <dbReference type="ChEBI" id="CHEBI:128769"/>
    </ligand>
</feature>
<evidence type="ECO:0000313" key="7">
    <source>
        <dbReference type="Proteomes" id="UP000199611"/>
    </source>
</evidence>
<evidence type="ECO:0000256" key="1">
    <source>
        <dbReference type="ARBA" id="ARBA00022485"/>
    </source>
</evidence>
<accession>A0A1I4SRG7</accession>
<feature type="binding site" evidence="5">
    <location>
        <position position="264"/>
    </location>
    <ligand>
        <name>(2E)-4-hydroxy-3-methylbut-2-enyl diphosphate</name>
        <dbReference type="ChEBI" id="CHEBI:128753"/>
    </ligand>
</feature>
<evidence type="ECO:0000256" key="3">
    <source>
        <dbReference type="ARBA" id="ARBA00023004"/>
    </source>
</evidence>
<dbReference type="EC" id="1.17.7.4" evidence="5"/>
<feature type="binding site" evidence="5">
    <location>
        <position position="43"/>
    </location>
    <ligand>
        <name>isopentenyl diphosphate</name>
        <dbReference type="ChEBI" id="CHEBI:128769"/>
    </ligand>
</feature>
<dbReference type="PANTHER" id="PTHR30426">
    <property type="entry name" value="4-HYDROXY-3-METHYLBUT-2-ENYL DIPHOSPHATE REDUCTASE"/>
    <property type="match status" value="1"/>
</dbReference>